<gene>
    <name evidence="1" type="ORF">QE152_g40055</name>
</gene>
<dbReference type="PANTHER" id="PTHR10773:SF19">
    <property type="match status" value="1"/>
</dbReference>
<comment type="caution">
    <text evidence="1">The sequence shown here is derived from an EMBL/GenBank/DDBJ whole genome shotgun (WGS) entry which is preliminary data.</text>
</comment>
<accession>A0AAW1HSI1</accession>
<organism evidence="1 2">
    <name type="scientific">Popillia japonica</name>
    <name type="common">Japanese beetle</name>
    <dbReference type="NCBI Taxonomy" id="7064"/>
    <lineage>
        <taxon>Eukaryota</taxon>
        <taxon>Metazoa</taxon>
        <taxon>Ecdysozoa</taxon>
        <taxon>Arthropoda</taxon>
        <taxon>Hexapoda</taxon>
        <taxon>Insecta</taxon>
        <taxon>Pterygota</taxon>
        <taxon>Neoptera</taxon>
        <taxon>Endopterygota</taxon>
        <taxon>Coleoptera</taxon>
        <taxon>Polyphaga</taxon>
        <taxon>Scarabaeiformia</taxon>
        <taxon>Scarabaeidae</taxon>
        <taxon>Rutelinae</taxon>
        <taxon>Popillia</taxon>
    </lineage>
</organism>
<dbReference type="AlphaFoldDB" id="A0AAW1HSI1"/>
<protein>
    <submittedName>
        <fullName evidence="1">Uncharacterized protein</fullName>
    </submittedName>
</protein>
<proteinExistence type="predicted"/>
<dbReference type="PANTHER" id="PTHR10773">
    <property type="entry name" value="DNA-DIRECTED RNA POLYMERASES I, II, AND III SUBUNIT RPABC2"/>
    <property type="match status" value="1"/>
</dbReference>
<keyword evidence="2" id="KW-1185">Reference proteome</keyword>
<dbReference type="Proteomes" id="UP001458880">
    <property type="component" value="Unassembled WGS sequence"/>
</dbReference>
<reference evidence="1 2" key="1">
    <citation type="journal article" date="2024" name="BMC Genomics">
        <title>De novo assembly and annotation of Popillia japonica's genome with initial clues to its potential as an invasive pest.</title>
        <authorList>
            <person name="Cucini C."/>
            <person name="Boschi S."/>
            <person name="Funari R."/>
            <person name="Cardaioli E."/>
            <person name="Iannotti N."/>
            <person name="Marturano G."/>
            <person name="Paoli F."/>
            <person name="Bruttini M."/>
            <person name="Carapelli A."/>
            <person name="Frati F."/>
            <person name="Nardi F."/>
        </authorList>
    </citation>
    <scope>NUCLEOTIDE SEQUENCE [LARGE SCALE GENOMIC DNA]</scope>
    <source>
        <strain evidence="1">DMR45628</strain>
    </source>
</reference>
<evidence type="ECO:0000313" key="2">
    <source>
        <dbReference type="Proteomes" id="UP001458880"/>
    </source>
</evidence>
<dbReference type="EMBL" id="JASPKY010001023">
    <property type="protein sequence ID" value="KAK9679418.1"/>
    <property type="molecule type" value="Genomic_DNA"/>
</dbReference>
<name>A0AAW1HSI1_POPJA</name>
<evidence type="ECO:0000313" key="1">
    <source>
        <dbReference type="EMBL" id="KAK9679418.1"/>
    </source>
</evidence>
<sequence>MKEHSPESLSFCFDLQQVHPLPKTPIQDACYLRQISSSTFCCMDITSKKPFFYTWVENQAHRVSTEIESALLMHLRLLDNIRNLRLFCDGCAEHNKNPHIVHILAFWLRTESPDNLTDLTLHFPVREHSYLPADRDFGHAEKELKKRNILSPETNRLGLNIKKLSDTNTKIPGIKDMKRTFLRKFSSTNGTMTVKYKESAFLKYDDDHHYVCIVKKDSDEQKCQLSNKALGVQISDEKKKNVKTLLEKQFNHDNIEWQNLPYVSFYKEILFGEGSHLEIGEELTHQHEEDGCDCLEDDFAMYI</sequence>